<dbReference type="Proteomes" id="UP000632774">
    <property type="component" value="Unassembled WGS sequence"/>
</dbReference>
<dbReference type="RefSeq" id="WP_194106821.1">
    <property type="nucleotide sequence ID" value="NZ_JADFFM010000002.1"/>
</dbReference>
<proteinExistence type="predicted"/>
<keyword evidence="1" id="KW-0472">Membrane</keyword>
<accession>A0ABR9XJB0</accession>
<keyword evidence="1" id="KW-0812">Transmembrane</keyword>
<feature type="transmembrane region" description="Helical" evidence="1">
    <location>
        <begin position="7"/>
        <end position="24"/>
    </location>
</feature>
<keyword evidence="1" id="KW-1133">Transmembrane helix</keyword>
<keyword evidence="3" id="KW-1185">Reference proteome</keyword>
<organism evidence="2 3">
    <name type="scientific">Mucilaginibacter boryungensis</name>
    <dbReference type="NCBI Taxonomy" id="768480"/>
    <lineage>
        <taxon>Bacteria</taxon>
        <taxon>Pseudomonadati</taxon>
        <taxon>Bacteroidota</taxon>
        <taxon>Sphingobacteriia</taxon>
        <taxon>Sphingobacteriales</taxon>
        <taxon>Sphingobacteriaceae</taxon>
        <taxon>Mucilaginibacter</taxon>
    </lineage>
</organism>
<evidence type="ECO:0000313" key="2">
    <source>
        <dbReference type="EMBL" id="MBE9667351.1"/>
    </source>
</evidence>
<feature type="transmembrane region" description="Helical" evidence="1">
    <location>
        <begin position="44"/>
        <end position="64"/>
    </location>
</feature>
<gene>
    <name evidence="2" type="ORF">IRJ18_13350</name>
</gene>
<evidence type="ECO:0000313" key="3">
    <source>
        <dbReference type="Proteomes" id="UP000632774"/>
    </source>
</evidence>
<evidence type="ECO:0000256" key="1">
    <source>
        <dbReference type="SAM" id="Phobius"/>
    </source>
</evidence>
<comment type="caution">
    <text evidence="2">The sequence shown here is derived from an EMBL/GenBank/DDBJ whole genome shotgun (WGS) entry which is preliminary data.</text>
</comment>
<protein>
    <submittedName>
        <fullName evidence="2">Uncharacterized protein</fullName>
    </submittedName>
</protein>
<name>A0ABR9XJB0_9SPHI</name>
<dbReference type="EMBL" id="JADFFM010000002">
    <property type="protein sequence ID" value="MBE9667351.1"/>
    <property type="molecule type" value="Genomic_DNA"/>
</dbReference>
<sequence length="70" mass="7356">MKKNLGLIIALAGILVVLYSLFFTPNHSFNPVDSNSGLDASAPLFFSAIIVFGVGVVIYANAAAAEKREA</sequence>
<reference evidence="2 3" key="1">
    <citation type="submission" date="2020-10" db="EMBL/GenBank/DDBJ databases">
        <title>Mucilaginibacter mali sp. nov., isolated from rhizosphere soil of apple orchard.</title>
        <authorList>
            <person name="Lee J.-S."/>
            <person name="Kim H.S."/>
            <person name="Kim J.-S."/>
        </authorList>
    </citation>
    <scope>NUCLEOTIDE SEQUENCE [LARGE SCALE GENOMIC DNA]</scope>
    <source>
        <strain evidence="2 3">KCTC 23157</strain>
    </source>
</reference>